<accession>A0A9W8TP00</accession>
<evidence type="ECO:0000256" key="3">
    <source>
        <dbReference type="ARBA" id="ARBA00022801"/>
    </source>
</evidence>
<dbReference type="PANTHER" id="PTHR11409">
    <property type="entry name" value="ADENOSINE DEAMINASE"/>
    <property type="match status" value="1"/>
</dbReference>
<feature type="region of interest" description="Disordered" evidence="4">
    <location>
        <begin position="283"/>
        <end position="305"/>
    </location>
</feature>
<keyword evidence="3" id="KW-0378">Hydrolase</keyword>
<keyword evidence="2" id="KW-0479">Metal-binding</keyword>
<proteinExistence type="predicted"/>
<feature type="compositionally biased region" description="Acidic residues" evidence="4">
    <location>
        <begin position="283"/>
        <end position="293"/>
    </location>
</feature>
<dbReference type="AlphaFoldDB" id="A0A9W8TP00"/>
<feature type="compositionally biased region" description="Basic residues" evidence="4">
    <location>
        <begin position="31"/>
        <end position="47"/>
    </location>
</feature>
<dbReference type="GO" id="GO:0046103">
    <property type="term" value="P:inosine biosynthetic process"/>
    <property type="evidence" value="ECO:0007669"/>
    <property type="project" value="TreeGrafter"/>
</dbReference>
<dbReference type="GO" id="GO:0004000">
    <property type="term" value="F:adenosine deaminase activity"/>
    <property type="evidence" value="ECO:0007669"/>
    <property type="project" value="TreeGrafter"/>
</dbReference>
<dbReference type="GO" id="GO:0006154">
    <property type="term" value="P:adenosine catabolic process"/>
    <property type="evidence" value="ECO:0007669"/>
    <property type="project" value="TreeGrafter"/>
</dbReference>
<organism evidence="6 7">
    <name type="scientific">Xylaria arbuscula</name>
    <dbReference type="NCBI Taxonomy" id="114810"/>
    <lineage>
        <taxon>Eukaryota</taxon>
        <taxon>Fungi</taxon>
        <taxon>Dikarya</taxon>
        <taxon>Ascomycota</taxon>
        <taxon>Pezizomycotina</taxon>
        <taxon>Sordariomycetes</taxon>
        <taxon>Xylariomycetidae</taxon>
        <taxon>Xylariales</taxon>
        <taxon>Xylariaceae</taxon>
        <taxon>Xylaria</taxon>
    </lineage>
</organism>
<dbReference type="Pfam" id="PF00962">
    <property type="entry name" value="A_deaminase"/>
    <property type="match status" value="1"/>
</dbReference>
<evidence type="ECO:0000256" key="1">
    <source>
        <dbReference type="ARBA" id="ARBA00001947"/>
    </source>
</evidence>
<feature type="compositionally biased region" description="Polar residues" evidence="4">
    <location>
        <begin position="1"/>
        <end position="10"/>
    </location>
</feature>
<dbReference type="InterPro" id="IPR032466">
    <property type="entry name" value="Metal_Hydrolase"/>
</dbReference>
<keyword evidence="7" id="KW-1185">Reference proteome</keyword>
<sequence>MGTFCSINTGSESDEHDKDSEDSPSHNSHASPRRHLKMTTHNRRGQNPRHQGPVKRYEFHFQDDIAAGANGGANRVEDEANRILAHMRDQDSAVYAAHDLSSGQHFLHVRDRLEDTRLFQIARMVPKGAHLHLHFNSTLLPGVLLGFAKDMVNMYIWSDRRLITEGDFRECKLEFSLRNLGQVREEMRTKATEAGDSSMCQRLAQAESLSDEAAKTRAYDGLGPDMFSSTYKHGRKDKGHQVEEMRYQYFRERWEEKALGDCDEWLISKLTFSKEEVDSFFEEADDDELESESEADRSPTQLNLSPISPISLTSVGVKPQDFDEEQWVLETRKRVSDSRFKGNRISARKAWRAFNGRTKMMKGLFNYETAFRRYTRKCLEEFVKDNVQYAEIRPNFMQTNQILDDSAETKIDNFGTMKCIIEEYEKFMKHIGDIGADGKIIDDPNHRPTFSGLKVIYCTPRSFKREPVKKALEECIEMKKKWPDYIAGFDLVGEEAFPKPHPLRFFEAEFQNFRKQCEAEKLDIPFLFHCGETPDDLEGNLETAVELDAKRIGHGYALPEKPAVMRKMKSKNICVETCPISNMVLGLAKCMDEHSIYQLLEEKVHCAVSSDNGTLFKSTLSHDFYEVMAGNETINLYGWKQLARWSIEHSCLSPEELRRTLAEWEKRWEEFINTIIKGSNVGSHLASPQQLAALRDDAEAMKLSKL</sequence>
<dbReference type="InterPro" id="IPR001365">
    <property type="entry name" value="A_deaminase_dom"/>
</dbReference>
<evidence type="ECO:0000259" key="5">
    <source>
        <dbReference type="Pfam" id="PF00962"/>
    </source>
</evidence>
<dbReference type="Gene3D" id="3.20.20.140">
    <property type="entry name" value="Metal-dependent hydrolases"/>
    <property type="match status" value="2"/>
</dbReference>
<evidence type="ECO:0000256" key="4">
    <source>
        <dbReference type="SAM" id="MobiDB-lite"/>
    </source>
</evidence>
<protein>
    <recommendedName>
        <fullName evidence="5">Adenosine deaminase domain-containing protein</fullName>
    </recommendedName>
</protein>
<evidence type="ECO:0000256" key="2">
    <source>
        <dbReference type="ARBA" id="ARBA00022723"/>
    </source>
</evidence>
<evidence type="ECO:0000313" key="6">
    <source>
        <dbReference type="EMBL" id="KAJ3577943.1"/>
    </source>
</evidence>
<feature type="region of interest" description="Disordered" evidence="4">
    <location>
        <begin position="1"/>
        <end position="54"/>
    </location>
</feature>
<dbReference type="Proteomes" id="UP001148614">
    <property type="component" value="Unassembled WGS sequence"/>
</dbReference>
<dbReference type="PANTHER" id="PTHR11409:SF37">
    <property type="entry name" value="ADENOSINE DEAMINASE DOMAIN-CONTAINING PROTEIN"/>
    <property type="match status" value="1"/>
</dbReference>
<comment type="caution">
    <text evidence="6">The sequence shown here is derived from an EMBL/GenBank/DDBJ whole genome shotgun (WGS) entry which is preliminary data.</text>
</comment>
<dbReference type="EMBL" id="JANPWZ010000284">
    <property type="protein sequence ID" value="KAJ3577943.1"/>
    <property type="molecule type" value="Genomic_DNA"/>
</dbReference>
<dbReference type="SUPFAM" id="SSF51556">
    <property type="entry name" value="Metallo-dependent hydrolases"/>
    <property type="match status" value="1"/>
</dbReference>
<comment type="cofactor">
    <cofactor evidence="1">
        <name>Zn(2+)</name>
        <dbReference type="ChEBI" id="CHEBI:29105"/>
    </cofactor>
</comment>
<evidence type="ECO:0000313" key="7">
    <source>
        <dbReference type="Proteomes" id="UP001148614"/>
    </source>
</evidence>
<name>A0A9W8TP00_9PEZI</name>
<dbReference type="GO" id="GO:0046872">
    <property type="term" value="F:metal ion binding"/>
    <property type="evidence" value="ECO:0007669"/>
    <property type="project" value="UniProtKB-KW"/>
</dbReference>
<dbReference type="VEuPathDB" id="FungiDB:F4678DRAFT_426743"/>
<feature type="domain" description="Adenosine deaminase" evidence="5">
    <location>
        <begin position="347"/>
        <end position="659"/>
    </location>
</feature>
<dbReference type="InterPro" id="IPR006330">
    <property type="entry name" value="Ado/ade_deaminase"/>
</dbReference>
<reference evidence="6" key="1">
    <citation type="submission" date="2022-07" db="EMBL/GenBank/DDBJ databases">
        <title>Genome Sequence of Xylaria arbuscula.</title>
        <authorList>
            <person name="Buettner E."/>
        </authorList>
    </citation>
    <scope>NUCLEOTIDE SEQUENCE</scope>
    <source>
        <strain evidence="6">VT107</strain>
    </source>
</reference>
<gene>
    <name evidence="6" type="ORF">NPX13_g2619</name>
</gene>
<feature type="compositionally biased region" description="Basic and acidic residues" evidence="4">
    <location>
        <begin position="13"/>
        <end position="24"/>
    </location>
</feature>